<dbReference type="PROSITE" id="PS50297">
    <property type="entry name" value="ANK_REP_REGION"/>
    <property type="match status" value="2"/>
</dbReference>
<reference evidence="3" key="1">
    <citation type="submission" date="2018-03" db="EMBL/GenBank/DDBJ databases">
        <title>Draft genome sequences of Megaviruse, new member of the family Mimiviridae isolated from water in Shanghai, China.</title>
        <authorList>
            <person name="Xia Y."/>
        </authorList>
    </citation>
    <scope>NUCLEOTIDE SEQUENCE</scope>
    <source>
        <strain evidence="3">SH</strain>
    </source>
</reference>
<sequence length="236" mass="27407">MPSKLFLKITNEEECHNGYQYKNGLNELEGKFNDNPEDSCVPGRLYFSKPNNICNYLNYGIYLREVYLPIDNPDFKMIEDPEGNKYGANMIILGKRRDLRNPKTWKYMISVGVDIHAYNDEAFKWAYLTRNVEVMEFLIENGANIHAEEDYALRWAAGEGYLEVVKCLIENGANIHAQNDYALRWASNQGHLKIVKYLIKNGANIYAQNNYALKWATEQGHLEIINYLMENSMIIE</sequence>
<dbReference type="InterPro" id="IPR002110">
    <property type="entry name" value="Ankyrin_rpt"/>
</dbReference>
<evidence type="ECO:0000256" key="2">
    <source>
        <dbReference type="ARBA" id="ARBA00023043"/>
    </source>
</evidence>
<dbReference type="InterPro" id="IPR036770">
    <property type="entry name" value="Ankyrin_rpt-contain_sf"/>
</dbReference>
<evidence type="ECO:0000256" key="1">
    <source>
        <dbReference type="ARBA" id="ARBA00022737"/>
    </source>
</evidence>
<protein>
    <submittedName>
        <fullName evidence="3">Ankyrin repeat protein</fullName>
    </submittedName>
</protein>
<dbReference type="Pfam" id="PF12796">
    <property type="entry name" value="Ank_2"/>
    <property type="match status" value="1"/>
</dbReference>
<accession>A0A3S8UXX7</accession>
<dbReference type="EMBL" id="MH046811">
    <property type="protein sequence ID" value="AZL89666.1"/>
    <property type="molecule type" value="Genomic_DNA"/>
</dbReference>
<dbReference type="SUPFAM" id="SSF48403">
    <property type="entry name" value="Ankyrin repeat"/>
    <property type="match status" value="1"/>
</dbReference>
<dbReference type="Gene3D" id="1.25.40.20">
    <property type="entry name" value="Ankyrin repeat-containing domain"/>
    <property type="match status" value="1"/>
</dbReference>
<dbReference type="SMART" id="SM00248">
    <property type="entry name" value="ANK"/>
    <property type="match status" value="4"/>
</dbReference>
<dbReference type="PANTHER" id="PTHR24171">
    <property type="entry name" value="ANKYRIN REPEAT DOMAIN-CONTAINING PROTEIN 39-RELATED"/>
    <property type="match status" value="1"/>
</dbReference>
<dbReference type="PROSITE" id="PS50088">
    <property type="entry name" value="ANK_REPEAT"/>
    <property type="match status" value="2"/>
</dbReference>
<organism evidence="3">
    <name type="scientific">Megavirus baoshan</name>
    <dbReference type="NCBI Taxonomy" id="2496520"/>
    <lineage>
        <taxon>Viruses</taxon>
        <taxon>Varidnaviria</taxon>
        <taxon>Bamfordvirae</taxon>
        <taxon>Nucleocytoviricota</taxon>
        <taxon>Megaviricetes</taxon>
        <taxon>Imitervirales</taxon>
        <taxon>Mimiviridae</taxon>
        <taxon>Megamimivirinae</taxon>
        <taxon>Megavirus</taxon>
        <taxon>Megavirus baoshanense</taxon>
    </lineage>
</organism>
<keyword evidence="1" id="KW-0677">Repeat</keyword>
<proteinExistence type="predicted"/>
<keyword evidence="2" id="KW-0040">ANK repeat</keyword>
<gene>
    <name evidence="3" type="ORF">Mb0068</name>
</gene>
<evidence type="ECO:0000313" key="3">
    <source>
        <dbReference type="EMBL" id="AZL89666.1"/>
    </source>
</evidence>
<name>A0A3S8UXX7_9VIRU</name>